<accession>A0A9P0B003</accession>
<organism evidence="6 7">
    <name type="scientific">Brassicogethes aeneus</name>
    <name type="common">Rape pollen beetle</name>
    <name type="synonym">Meligethes aeneus</name>
    <dbReference type="NCBI Taxonomy" id="1431903"/>
    <lineage>
        <taxon>Eukaryota</taxon>
        <taxon>Metazoa</taxon>
        <taxon>Ecdysozoa</taxon>
        <taxon>Arthropoda</taxon>
        <taxon>Hexapoda</taxon>
        <taxon>Insecta</taxon>
        <taxon>Pterygota</taxon>
        <taxon>Neoptera</taxon>
        <taxon>Endopterygota</taxon>
        <taxon>Coleoptera</taxon>
        <taxon>Polyphaga</taxon>
        <taxon>Cucujiformia</taxon>
        <taxon>Nitidulidae</taxon>
        <taxon>Meligethinae</taxon>
        <taxon>Brassicogethes</taxon>
    </lineage>
</organism>
<keyword evidence="3 4" id="KW-0808">Transferase</keyword>
<sequence>MLKLRFSILLLAIILINQINAYKILCLWSLPFRSHYILGRAYARALVEAGHDVTMVSGFHEKDFPKNGTYREVILTGQIEQMEAMIENEDHFKEEPWSFQIYFFKFCEELTRQFLKHPNVQKLIKSGEKFDLVVVEEFSNHALRALAPHFGAPLIIFSSMGANNWVNTLVANPAPPSYVPDKISPYSGLMDFWQRLDNTITITTQNIITEFFIKPGHDRLVKQFINEHLDASTYNVSLIFLNSDASTNDPIPKVPNMIEIGGFHVQPPQQLPSDLQLFLDDAKDGAIYFSMGSHLKSQNMSLDKRHAIINTFSKIKEKVLWKFGDNSLSGLPENVKISKWFPQQEVLAHPNVKLFITHGGLLSATETIYHAKPTVTIPIFGDQNQNAKIAEINGFSLTLLYKDLNEETFSKTIREVLDNPKFRLNVEKRSQIMHDKQVKPLEKAIYWTEYVIRHKGAAHLQVAGVYLPLYKYLLLDVFSFIFLSLITVLFVLKIVLQKVFCCKRRPERSEKKDK</sequence>
<dbReference type="PROSITE" id="PS00375">
    <property type="entry name" value="UDPGT"/>
    <property type="match status" value="1"/>
</dbReference>
<dbReference type="GO" id="GO:0015020">
    <property type="term" value="F:glucuronosyltransferase activity"/>
    <property type="evidence" value="ECO:0007669"/>
    <property type="project" value="UniProtKB-EC"/>
</dbReference>
<dbReference type="Proteomes" id="UP001154078">
    <property type="component" value="Chromosome 2"/>
</dbReference>
<dbReference type="FunFam" id="3.40.50.2000:FF:000050">
    <property type="entry name" value="UDP-glucuronosyltransferase"/>
    <property type="match status" value="1"/>
</dbReference>
<dbReference type="Gene3D" id="3.40.50.2000">
    <property type="entry name" value="Glycogen Phosphorylase B"/>
    <property type="match status" value="2"/>
</dbReference>
<keyword evidence="5" id="KW-0812">Transmembrane</keyword>
<comment type="similarity">
    <text evidence="1 4">Belongs to the UDP-glycosyltransferase family.</text>
</comment>
<evidence type="ECO:0000256" key="3">
    <source>
        <dbReference type="ARBA" id="ARBA00022679"/>
    </source>
</evidence>
<keyword evidence="5" id="KW-1133">Transmembrane helix</keyword>
<evidence type="ECO:0000313" key="7">
    <source>
        <dbReference type="Proteomes" id="UP001154078"/>
    </source>
</evidence>
<dbReference type="OrthoDB" id="5835829at2759"/>
<gene>
    <name evidence="6" type="ORF">MELIAE_LOCUS4312</name>
</gene>
<dbReference type="InterPro" id="IPR050271">
    <property type="entry name" value="UDP-glycosyltransferase"/>
</dbReference>
<dbReference type="EC" id="2.4.1.17" evidence="5"/>
<proteinExistence type="inferred from homology"/>
<evidence type="ECO:0000313" key="6">
    <source>
        <dbReference type="EMBL" id="CAH0551769.1"/>
    </source>
</evidence>
<dbReference type="PANTHER" id="PTHR48043">
    <property type="entry name" value="EG:EG0003.4 PROTEIN-RELATED"/>
    <property type="match status" value="1"/>
</dbReference>
<protein>
    <recommendedName>
        <fullName evidence="5">UDP-glucuronosyltransferase</fullName>
        <ecNumber evidence="5">2.4.1.17</ecNumber>
    </recommendedName>
</protein>
<feature type="transmembrane region" description="Helical" evidence="5">
    <location>
        <begin position="472"/>
        <end position="496"/>
    </location>
</feature>
<dbReference type="CDD" id="cd03784">
    <property type="entry name" value="GT1_Gtf-like"/>
    <property type="match status" value="1"/>
</dbReference>
<dbReference type="Pfam" id="PF00201">
    <property type="entry name" value="UDPGT"/>
    <property type="match status" value="1"/>
</dbReference>
<evidence type="ECO:0000256" key="5">
    <source>
        <dbReference type="RuleBase" id="RU362059"/>
    </source>
</evidence>
<keyword evidence="7" id="KW-1185">Reference proteome</keyword>
<reference evidence="6" key="1">
    <citation type="submission" date="2021-12" db="EMBL/GenBank/DDBJ databases">
        <authorList>
            <person name="King R."/>
        </authorList>
    </citation>
    <scope>NUCLEOTIDE SEQUENCE</scope>
</reference>
<keyword evidence="5" id="KW-0472">Membrane</keyword>
<comment type="catalytic activity">
    <reaction evidence="5">
        <text>glucuronate acceptor + UDP-alpha-D-glucuronate = acceptor beta-D-glucuronoside + UDP + H(+)</text>
        <dbReference type="Rhea" id="RHEA:21032"/>
        <dbReference type="ChEBI" id="CHEBI:15378"/>
        <dbReference type="ChEBI" id="CHEBI:58052"/>
        <dbReference type="ChEBI" id="CHEBI:58223"/>
        <dbReference type="ChEBI" id="CHEBI:132367"/>
        <dbReference type="ChEBI" id="CHEBI:132368"/>
        <dbReference type="EC" id="2.4.1.17"/>
    </reaction>
</comment>
<evidence type="ECO:0000256" key="2">
    <source>
        <dbReference type="ARBA" id="ARBA00022676"/>
    </source>
</evidence>
<dbReference type="EMBL" id="OV121133">
    <property type="protein sequence ID" value="CAH0551769.1"/>
    <property type="molecule type" value="Genomic_DNA"/>
</dbReference>
<keyword evidence="2 4" id="KW-0328">Glycosyltransferase</keyword>
<dbReference type="PANTHER" id="PTHR48043:SF159">
    <property type="entry name" value="EG:EG0003.4 PROTEIN-RELATED"/>
    <property type="match status" value="1"/>
</dbReference>
<evidence type="ECO:0000256" key="4">
    <source>
        <dbReference type="RuleBase" id="RU003718"/>
    </source>
</evidence>
<dbReference type="SUPFAM" id="SSF53756">
    <property type="entry name" value="UDP-Glycosyltransferase/glycogen phosphorylase"/>
    <property type="match status" value="1"/>
</dbReference>
<dbReference type="InterPro" id="IPR002213">
    <property type="entry name" value="UDP_glucos_trans"/>
</dbReference>
<name>A0A9P0B003_BRAAE</name>
<comment type="subcellular location">
    <subcellularLocation>
        <location evidence="5">Membrane</location>
        <topology evidence="5">Single-pass membrane protein</topology>
    </subcellularLocation>
</comment>
<evidence type="ECO:0000256" key="1">
    <source>
        <dbReference type="ARBA" id="ARBA00009995"/>
    </source>
</evidence>
<dbReference type="InterPro" id="IPR035595">
    <property type="entry name" value="UDP_glycos_trans_CS"/>
</dbReference>
<dbReference type="GO" id="GO:0016020">
    <property type="term" value="C:membrane"/>
    <property type="evidence" value="ECO:0007669"/>
    <property type="project" value="UniProtKB-SubCell"/>
</dbReference>
<dbReference type="AlphaFoldDB" id="A0A9P0B003"/>